<dbReference type="EMBL" id="VULN01000021">
    <property type="protein sequence ID" value="MSS83077.1"/>
    <property type="molecule type" value="Genomic_DNA"/>
</dbReference>
<evidence type="ECO:0000313" key="2">
    <source>
        <dbReference type="Proteomes" id="UP000441455"/>
    </source>
</evidence>
<evidence type="ECO:0000313" key="1">
    <source>
        <dbReference type="EMBL" id="MSS83077.1"/>
    </source>
</evidence>
<protein>
    <recommendedName>
        <fullName evidence="3">Type II toxin-antitoxin system RelE/ParE family toxin</fullName>
    </recommendedName>
</protein>
<gene>
    <name evidence="1" type="ORF">FX155_10825</name>
</gene>
<accession>A0A6N7VN24</accession>
<comment type="caution">
    <text evidence="1">The sequence shown here is derived from an EMBL/GenBank/DDBJ whole genome shotgun (WGS) entry which is preliminary data.</text>
</comment>
<sequence>MEGRENMEEALREQVRDFAARGLKSLEQEDMPDARGNLAFTREALRDRKAAESSCSREEMAVLDRVLKEVEAFPKLAANARDPLLDLEGVRCFGAGRFLIFYRYNSNYGLVTVIRLALDRPEWKELIRDGKKFH</sequence>
<dbReference type="AlphaFoldDB" id="A0A6N7VN24"/>
<organism evidence="1 2">
    <name type="scientific">Acidaminococcus fermentans</name>
    <dbReference type="NCBI Taxonomy" id="905"/>
    <lineage>
        <taxon>Bacteria</taxon>
        <taxon>Bacillati</taxon>
        <taxon>Bacillota</taxon>
        <taxon>Negativicutes</taxon>
        <taxon>Acidaminococcales</taxon>
        <taxon>Acidaminococcaceae</taxon>
        <taxon>Acidaminococcus</taxon>
    </lineage>
</organism>
<reference evidence="1 2" key="1">
    <citation type="submission" date="2019-08" db="EMBL/GenBank/DDBJ databases">
        <title>In-depth cultivation of the pig gut microbiome towards novel bacterial diversity and tailored functional studies.</title>
        <authorList>
            <person name="Wylensek D."/>
            <person name="Hitch T.C.A."/>
            <person name="Clavel T."/>
        </authorList>
    </citation>
    <scope>NUCLEOTIDE SEQUENCE [LARGE SCALE GENOMIC DNA]</scope>
    <source>
        <strain evidence="1 2">WCA-389-WT-5B</strain>
    </source>
</reference>
<name>A0A6N7VN24_ACIFE</name>
<proteinExistence type="predicted"/>
<dbReference type="Proteomes" id="UP000441455">
    <property type="component" value="Unassembled WGS sequence"/>
</dbReference>
<evidence type="ECO:0008006" key="3">
    <source>
        <dbReference type="Google" id="ProtNLM"/>
    </source>
</evidence>